<dbReference type="CDD" id="cd07993">
    <property type="entry name" value="LPLAT_DHAPAT-like"/>
    <property type="match status" value="1"/>
</dbReference>
<dbReference type="InterPro" id="IPR022284">
    <property type="entry name" value="GPAT/DHAPAT"/>
</dbReference>
<organism evidence="8 9">
    <name type="scientific">Pomacea canaliculata</name>
    <name type="common">Golden apple snail</name>
    <dbReference type="NCBI Taxonomy" id="400727"/>
    <lineage>
        <taxon>Eukaryota</taxon>
        <taxon>Metazoa</taxon>
        <taxon>Spiralia</taxon>
        <taxon>Lophotrochozoa</taxon>
        <taxon>Mollusca</taxon>
        <taxon>Gastropoda</taxon>
        <taxon>Caenogastropoda</taxon>
        <taxon>Architaenioglossa</taxon>
        <taxon>Ampullarioidea</taxon>
        <taxon>Ampullariidae</taxon>
        <taxon>Pomacea</taxon>
    </lineage>
</organism>
<gene>
    <name evidence="8" type="ORF">C0Q70_09848</name>
</gene>
<dbReference type="PANTHER" id="PTHR12563:SF23">
    <property type="entry name" value="BCDNA.GH07066"/>
    <property type="match status" value="1"/>
</dbReference>
<feature type="compositionally biased region" description="Basic residues" evidence="6">
    <location>
        <begin position="12"/>
        <end position="22"/>
    </location>
</feature>
<evidence type="ECO:0000256" key="1">
    <source>
        <dbReference type="ARBA" id="ARBA00004370"/>
    </source>
</evidence>
<dbReference type="InterPro" id="IPR041728">
    <property type="entry name" value="GPAT/DHAPAT_LPLAT"/>
</dbReference>
<feature type="region of interest" description="Disordered" evidence="6">
    <location>
        <begin position="1"/>
        <end position="22"/>
    </location>
</feature>
<dbReference type="GO" id="GO:0006631">
    <property type="term" value="P:fatty acid metabolic process"/>
    <property type="evidence" value="ECO:0007669"/>
    <property type="project" value="TreeGrafter"/>
</dbReference>
<sequence>MPAQFTSQGSLHHGRQNPKRKRATISNELQFDTNLLASFKFKPFYKPEDFKVNRILMGQCCSCLPDSRHDFCDPNTAEHGMRNILDVKPELGDSSPVVMSFDKLAYSLRRPLFGPFPDLSVAVLTNPRIKVHIHAIIFACIMVHLDDENNEFDDNEEEDDNSYSFPVLLMLSRELLGTLVLKRGLPMIYLPLHRSHLDYVLVTFILWNYDIRAPHVAAGDNMDIPFFSLLMRSLGGFFIRRQLDNGSTDKDILYRAILNTYMLELLKRGESLEFFIEGGRTRTGRAIRPKGGLLSVVADACSEGIIPDAYVVPINISYDKLLEGNFCKEQMGQPKERESFRGACRALFKVLCGDFGSVRVDFAHPFSVQEFIKSSKNFPAQNLFVASTLQSSESTVSCPAFSQPLVSNSNNSPDIIEGNRMVVRALAEHTVFTCVSSLAPMCSHMLAFLLLTKFRQGASLESLADAMQWLKEELAIRNQDVGFCGKPQDVILYAQNLLGEEAVACSVKTDEEVFLTPTLTLPTVFELSYNASSITSTFALESILAIAVIAEAGLHPGTWTDKQCTEPTINISQDTVLETAHKICDLLHTEFIFVPPCKKLQDVLIEKFEDFVLTEVLLEEESQDTHSVNPAEKQWAARISKNLSWDDEEDEDSRQPCRAHGPGECGTCRGDGQVEISSFCDGPSPGVISDHCLSPCSDCGGDAWHCFITMELVRTIHFAEDDFLQLLVQFAQERAKNKLVIYAESCGVLNLKNAIKAFENLKMMDCYRSANLSMISLSENLSLQEQLNQYIEILKVARF</sequence>
<dbReference type="Pfam" id="PF01553">
    <property type="entry name" value="Acyltransferase"/>
    <property type="match status" value="1"/>
</dbReference>
<evidence type="ECO:0000313" key="9">
    <source>
        <dbReference type="Proteomes" id="UP000245119"/>
    </source>
</evidence>
<feature type="compositionally biased region" description="Polar residues" evidence="6">
    <location>
        <begin position="1"/>
        <end position="10"/>
    </location>
</feature>
<dbReference type="SUPFAM" id="SSF69593">
    <property type="entry name" value="Glycerol-3-phosphate (1)-acyltransferase"/>
    <property type="match status" value="1"/>
</dbReference>
<comment type="subcellular location">
    <subcellularLocation>
        <location evidence="1">Membrane</location>
    </subcellularLocation>
</comment>
<keyword evidence="9" id="KW-1185">Reference proteome</keyword>
<comment type="similarity">
    <text evidence="2">Belongs to the GPAT/DAPAT family.</text>
</comment>
<dbReference type="InterPro" id="IPR002123">
    <property type="entry name" value="Plipid/glycerol_acylTrfase"/>
</dbReference>
<evidence type="ECO:0000259" key="7">
    <source>
        <dbReference type="SMART" id="SM00563"/>
    </source>
</evidence>
<keyword evidence="4" id="KW-0472">Membrane</keyword>
<dbReference type="GO" id="GO:0004366">
    <property type="term" value="F:glycerol-3-phosphate O-acyltransferase activity"/>
    <property type="evidence" value="ECO:0007669"/>
    <property type="project" value="TreeGrafter"/>
</dbReference>
<dbReference type="GO" id="GO:0006072">
    <property type="term" value="P:glycerol-3-phosphate metabolic process"/>
    <property type="evidence" value="ECO:0007669"/>
    <property type="project" value="TreeGrafter"/>
</dbReference>
<dbReference type="Proteomes" id="UP000245119">
    <property type="component" value="Linkage Group LG5"/>
</dbReference>
<evidence type="ECO:0000313" key="8">
    <source>
        <dbReference type="EMBL" id="PVD30577.1"/>
    </source>
</evidence>
<dbReference type="Pfam" id="PF19277">
    <property type="entry name" value="GPAT_C"/>
    <property type="match status" value="1"/>
</dbReference>
<dbReference type="EMBL" id="PZQS01000005">
    <property type="protein sequence ID" value="PVD30577.1"/>
    <property type="molecule type" value="Genomic_DNA"/>
</dbReference>
<dbReference type="OrthoDB" id="5962536at2759"/>
<proteinExistence type="inferred from homology"/>
<protein>
    <recommendedName>
        <fullName evidence="7">Phospholipid/glycerol acyltransferase domain-containing protein</fullName>
    </recommendedName>
</protein>
<comment type="caution">
    <text evidence="8">The sequence shown here is derived from an EMBL/GenBank/DDBJ whole genome shotgun (WGS) entry which is preliminary data.</text>
</comment>
<keyword evidence="5" id="KW-0012">Acyltransferase</keyword>
<dbReference type="PANTHER" id="PTHR12563">
    <property type="entry name" value="GLYCEROL-3-PHOSPHATE ACYLTRANSFERASE"/>
    <property type="match status" value="1"/>
</dbReference>
<dbReference type="GO" id="GO:0019432">
    <property type="term" value="P:triglyceride biosynthetic process"/>
    <property type="evidence" value="ECO:0007669"/>
    <property type="project" value="TreeGrafter"/>
</dbReference>
<reference evidence="8 9" key="1">
    <citation type="submission" date="2018-04" db="EMBL/GenBank/DDBJ databases">
        <title>The genome of golden apple snail Pomacea canaliculata provides insight into stress tolerance and invasive adaptation.</title>
        <authorList>
            <person name="Liu C."/>
            <person name="Liu B."/>
            <person name="Ren Y."/>
            <person name="Zhang Y."/>
            <person name="Wang H."/>
            <person name="Li S."/>
            <person name="Jiang F."/>
            <person name="Yin L."/>
            <person name="Zhang G."/>
            <person name="Qian W."/>
            <person name="Fan W."/>
        </authorList>
    </citation>
    <scope>NUCLEOTIDE SEQUENCE [LARGE SCALE GENOMIC DNA]</scope>
    <source>
        <strain evidence="8">SZHN2017</strain>
        <tissue evidence="8">Muscle</tissue>
    </source>
</reference>
<dbReference type="InterPro" id="IPR045520">
    <property type="entry name" value="GPAT/DHAPAT_C"/>
</dbReference>
<dbReference type="GO" id="GO:0008654">
    <property type="term" value="P:phospholipid biosynthetic process"/>
    <property type="evidence" value="ECO:0007669"/>
    <property type="project" value="TreeGrafter"/>
</dbReference>
<name>A0A2T7PAY7_POMCA</name>
<feature type="domain" description="Phospholipid/glycerol acyltransferase" evidence="7">
    <location>
        <begin position="187"/>
        <end position="319"/>
    </location>
</feature>
<evidence type="ECO:0000256" key="4">
    <source>
        <dbReference type="ARBA" id="ARBA00023136"/>
    </source>
</evidence>
<keyword evidence="3" id="KW-0808">Transferase</keyword>
<dbReference type="STRING" id="400727.A0A2T7PAY7"/>
<evidence type="ECO:0000256" key="3">
    <source>
        <dbReference type="ARBA" id="ARBA00022679"/>
    </source>
</evidence>
<dbReference type="AlphaFoldDB" id="A0A2T7PAY7"/>
<evidence type="ECO:0000256" key="2">
    <source>
        <dbReference type="ARBA" id="ARBA00007937"/>
    </source>
</evidence>
<evidence type="ECO:0000256" key="5">
    <source>
        <dbReference type="ARBA" id="ARBA00023315"/>
    </source>
</evidence>
<evidence type="ECO:0000256" key="6">
    <source>
        <dbReference type="SAM" id="MobiDB-lite"/>
    </source>
</evidence>
<dbReference type="GO" id="GO:0031966">
    <property type="term" value="C:mitochondrial membrane"/>
    <property type="evidence" value="ECO:0007669"/>
    <property type="project" value="TreeGrafter"/>
</dbReference>
<accession>A0A2T7PAY7</accession>
<dbReference type="SMART" id="SM00563">
    <property type="entry name" value="PlsC"/>
    <property type="match status" value="1"/>
</dbReference>